<proteinExistence type="predicted"/>
<dbReference type="RefSeq" id="XP_060345170.1">
    <property type="nucleotide sequence ID" value="XM_060496385.1"/>
</dbReference>
<evidence type="ECO:0000313" key="2">
    <source>
        <dbReference type="Proteomes" id="UP001241169"/>
    </source>
</evidence>
<comment type="caution">
    <text evidence="1">The sequence shown here is derived from an EMBL/GenBank/DDBJ whole genome shotgun (WGS) entry which is preliminary data.</text>
</comment>
<dbReference type="GeneID" id="85380284"/>
<name>A0ABQ9S941_9PEZI</name>
<protein>
    <submittedName>
        <fullName evidence="1">Uncharacterized protein</fullName>
    </submittedName>
</protein>
<keyword evidence="2" id="KW-1185">Reference proteome</keyword>
<reference evidence="1 2" key="1">
    <citation type="submission" date="2016-10" db="EMBL/GenBank/DDBJ databases">
        <title>The genome sequence of Colletotrichum fioriniae PJ7.</title>
        <authorList>
            <person name="Baroncelli R."/>
        </authorList>
    </citation>
    <scope>NUCLEOTIDE SEQUENCE [LARGE SCALE GENOMIC DNA]</scope>
    <source>
        <strain evidence="1 2">IMI 384185</strain>
    </source>
</reference>
<organism evidence="1 2">
    <name type="scientific">Colletotrichum paranaense</name>
    <dbReference type="NCBI Taxonomy" id="1914294"/>
    <lineage>
        <taxon>Eukaryota</taxon>
        <taxon>Fungi</taxon>
        <taxon>Dikarya</taxon>
        <taxon>Ascomycota</taxon>
        <taxon>Pezizomycotina</taxon>
        <taxon>Sordariomycetes</taxon>
        <taxon>Hypocreomycetidae</taxon>
        <taxon>Glomerellales</taxon>
        <taxon>Glomerellaceae</taxon>
        <taxon>Colletotrichum</taxon>
        <taxon>Colletotrichum acutatum species complex</taxon>
    </lineage>
</organism>
<dbReference type="Proteomes" id="UP001241169">
    <property type="component" value="Unassembled WGS sequence"/>
</dbReference>
<dbReference type="EMBL" id="MOPA01000010">
    <property type="protein sequence ID" value="KAK1529815.1"/>
    <property type="molecule type" value="Genomic_DNA"/>
</dbReference>
<accession>A0ABQ9S941</accession>
<feature type="non-terminal residue" evidence="1">
    <location>
        <position position="1"/>
    </location>
</feature>
<gene>
    <name evidence="1" type="ORF">CPAR01_12127</name>
</gene>
<sequence>DKRGTQLAIIDFEGSNNRRYWKVRTNVVKTYVGSSLDIAQPLIPHRQSSHPLDTYLQALMLARAYVMEMFTKLRAWACQENGVLTKDIDKEGWLSEQAKASCHTQTHQSSYKHSSLVIGQEDLIIVSCLELVASVAACLPGNRWFDSYHLRGFSYDHTDKT</sequence>
<evidence type="ECO:0000313" key="1">
    <source>
        <dbReference type="EMBL" id="KAK1529815.1"/>
    </source>
</evidence>